<dbReference type="Gene3D" id="2.30.30.60">
    <property type="match status" value="1"/>
</dbReference>
<dbReference type="InterPro" id="IPR049278">
    <property type="entry name" value="MS_channel_C"/>
</dbReference>
<dbReference type="AlphaFoldDB" id="A0AA96FEZ4"/>
<keyword evidence="5 8" id="KW-1133">Transmembrane helix</keyword>
<dbReference type="InterPro" id="IPR011014">
    <property type="entry name" value="MscS_channel_TM-2"/>
</dbReference>
<reference evidence="12" key="1">
    <citation type="submission" date="2023-09" db="EMBL/GenBank/DDBJ databases">
        <title>Demequina sp. a novel bacteria isolated from Capsicum annuum.</title>
        <authorList>
            <person name="Humaira Z."/>
            <person name="Lee J."/>
            <person name="Cho D."/>
        </authorList>
    </citation>
    <scope>NUCLEOTIDE SEQUENCE</scope>
    <source>
        <strain evidence="12">PMTSA13</strain>
    </source>
</reference>
<dbReference type="SUPFAM" id="SSF50182">
    <property type="entry name" value="Sm-like ribonucleoproteins"/>
    <property type="match status" value="1"/>
</dbReference>
<name>A0AA96FEZ4_9MICO</name>
<feature type="transmembrane region" description="Helical" evidence="8">
    <location>
        <begin position="149"/>
        <end position="171"/>
    </location>
</feature>
<dbReference type="PANTHER" id="PTHR30460">
    <property type="entry name" value="MODERATE CONDUCTANCE MECHANOSENSITIVE CHANNEL YBIO"/>
    <property type="match status" value="1"/>
</dbReference>
<keyword evidence="6 8" id="KW-0472">Membrane</keyword>
<dbReference type="FunFam" id="2.30.30.60:FF:000001">
    <property type="entry name" value="MscS Mechanosensitive ion channel"/>
    <property type="match status" value="1"/>
</dbReference>
<evidence type="ECO:0000256" key="3">
    <source>
        <dbReference type="ARBA" id="ARBA00022475"/>
    </source>
</evidence>
<accession>A0AA96FEZ4</accession>
<gene>
    <name evidence="12" type="ORF">RN607_04100</name>
</gene>
<dbReference type="InterPro" id="IPR006685">
    <property type="entry name" value="MscS_channel_2nd"/>
</dbReference>
<feature type="transmembrane region" description="Helical" evidence="8">
    <location>
        <begin position="42"/>
        <end position="65"/>
    </location>
</feature>
<evidence type="ECO:0000256" key="5">
    <source>
        <dbReference type="ARBA" id="ARBA00022989"/>
    </source>
</evidence>
<dbReference type="Pfam" id="PF21082">
    <property type="entry name" value="MS_channel_3rd"/>
    <property type="match status" value="1"/>
</dbReference>
<dbReference type="Pfam" id="PF21088">
    <property type="entry name" value="MS_channel_1st"/>
    <property type="match status" value="1"/>
</dbReference>
<evidence type="ECO:0000313" key="12">
    <source>
        <dbReference type="EMBL" id="WNM28192.1"/>
    </source>
</evidence>
<keyword evidence="3" id="KW-1003">Cell membrane</keyword>
<evidence type="ECO:0000259" key="9">
    <source>
        <dbReference type="Pfam" id="PF00924"/>
    </source>
</evidence>
<dbReference type="InterPro" id="IPR010920">
    <property type="entry name" value="LSM_dom_sf"/>
</dbReference>
<dbReference type="Pfam" id="PF00924">
    <property type="entry name" value="MS_channel_2nd"/>
    <property type="match status" value="1"/>
</dbReference>
<protein>
    <submittedName>
        <fullName evidence="12">Mechanosensitive ion channel family protein</fullName>
    </submittedName>
</protein>
<keyword evidence="4 8" id="KW-0812">Transmembrane</keyword>
<evidence type="ECO:0000256" key="8">
    <source>
        <dbReference type="SAM" id="Phobius"/>
    </source>
</evidence>
<comment type="similarity">
    <text evidence="2">Belongs to the MscS (TC 1.A.23) family.</text>
</comment>
<dbReference type="Proteomes" id="UP001303408">
    <property type="component" value="Chromosome"/>
</dbReference>
<dbReference type="InterPro" id="IPR023408">
    <property type="entry name" value="MscS_beta-dom_sf"/>
</dbReference>
<dbReference type="EMBL" id="CP134880">
    <property type="protein sequence ID" value="WNM28192.1"/>
    <property type="molecule type" value="Genomic_DNA"/>
</dbReference>
<sequence>MVIPGMLALLPVPTSTTPEPSVTPLPGSETVDQWSSYFERTFGSGWGNLAFIGVMIVLGLLLWAAGRWVITLVTRSIEEGLPLTERKARSALKRARISIPLNDTLDARLERERRKQRARTIRIVLNSTLAVLIITTVTLIVLAQIGISIAPLLASAGIVGVALGFGAQSLVKDLIAGVFMLVEDQYGVGDIIDVGEASGVVEEIGLRSVRLRSVDGTMWYVPNGNITRVGNMTRLWSRAMLEIKLGYDTDLDEAREAMLAAVEAARKADEHIDSSILSEPEVPGIESFDYDSVTVRLLIQVQPATQWDVMRALRREIRREFAQRGIAMSLPHQGFKLSQPAPADLRAAASPTHADPAHEPGLDERTRSGSVVRGDEGDVEGEGDE</sequence>
<evidence type="ECO:0000256" key="2">
    <source>
        <dbReference type="ARBA" id="ARBA00008017"/>
    </source>
</evidence>
<feature type="domain" description="Mechanosensitive ion channel MscS" evidence="9">
    <location>
        <begin position="170"/>
        <end position="234"/>
    </location>
</feature>
<dbReference type="InterPro" id="IPR011066">
    <property type="entry name" value="MscS_channel_C_sf"/>
</dbReference>
<evidence type="ECO:0000259" key="11">
    <source>
        <dbReference type="Pfam" id="PF21088"/>
    </source>
</evidence>
<proteinExistence type="inferred from homology"/>
<evidence type="ECO:0000256" key="7">
    <source>
        <dbReference type="SAM" id="MobiDB-lite"/>
    </source>
</evidence>
<dbReference type="GO" id="GO:0008381">
    <property type="term" value="F:mechanosensitive monoatomic ion channel activity"/>
    <property type="evidence" value="ECO:0007669"/>
    <property type="project" value="InterPro"/>
</dbReference>
<dbReference type="SUPFAM" id="SSF82689">
    <property type="entry name" value="Mechanosensitive channel protein MscS (YggB), C-terminal domain"/>
    <property type="match status" value="1"/>
</dbReference>
<dbReference type="SUPFAM" id="SSF82861">
    <property type="entry name" value="Mechanosensitive channel protein MscS (YggB), transmembrane region"/>
    <property type="match status" value="1"/>
</dbReference>
<organism evidence="12">
    <name type="scientific">Demequina capsici</name>
    <dbReference type="NCBI Taxonomy" id="3075620"/>
    <lineage>
        <taxon>Bacteria</taxon>
        <taxon>Bacillati</taxon>
        <taxon>Actinomycetota</taxon>
        <taxon>Actinomycetes</taxon>
        <taxon>Micrococcales</taxon>
        <taxon>Demequinaceae</taxon>
        <taxon>Demequina</taxon>
    </lineage>
</organism>
<evidence type="ECO:0000256" key="1">
    <source>
        <dbReference type="ARBA" id="ARBA00004651"/>
    </source>
</evidence>
<evidence type="ECO:0000256" key="4">
    <source>
        <dbReference type="ARBA" id="ARBA00022692"/>
    </source>
</evidence>
<dbReference type="RefSeq" id="WP_313544514.1">
    <property type="nucleotide sequence ID" value="NZ_CP134880.1"/>
</dbReference>
<feature type="domain" description="Mechanosensitive ion channel transmembrane helices 2/3" evidence="11">
    <location>
        <begin position="129"/>
        <end position="168"/>
    </location>
</feature>
<feature type="compositionally biased region" description="Basic and acidic residues" evidence="7">
    <location>
        <begin position="355"/>
        <end position="367"/>
    </location>
</feature>
<feature type="region of interest" description="Disordered" evidence="7">
    <location>
        <begin position="343"/>
        <end position="385"/>
    </location>
</feature>
<comment type="subcellular location">
    <subcellularLocation>
        <location evidence="1">Cell membrane</location>
        <topology evidence="1">Multi-pass membrane protein</topology>
    </subcellularLocation>
</comment>
<dbReference type="Gene3D" id="3.30.70.100">
    <property type="match status" value="1"/>
</dbReference>
<dbReference type="Gene3D" id="1.10.287.1260">
    <property type="match status" value="1"/>
</dbReference>
<dbReference type="InterPro" id="IPR045276">
    <property type="entry name" value="YbiO_bact"/>
</dbReference>
<feature type="transmembrane region" description="Helical" evidence="8">
    <location>
        <begin position="123"/>
        <end position="143"/>
    </location>
</feature>
<evidence type="ECO:0000256" key="6">
    <source>
        <dbReference type="ARBA" id="ARBA00023136"/>
    </source>
</evidence>
<dbReference type="InterPro" id="IPR049142">
    <property type="entry name" value="MS_channel_1st"/>
</dbReference>
<feature type="domain" description="Mechanosensitive ion channel MscS C-terminal" evidence="10">
    <location>
        <begin position="241"/>
        <end position="328"/>
    </location>
</feature>
<dbReference type="KEGG" id="dcp:RN607_04100"/>
<dbReference type="GO" id="GO:0005886">
    <property type="term" value="C:plasma membrane"/>
    <property type="evidence" value="ECO:0007669"/>
    <property type="project" value="UniProtKB-SubCell"/>
</dbReference>
<dbReference type="PANTHER" id="PTHR30460:SF0">
    <property type="entry name" value="MODERATE CONDUCTANCE MECHANOSENSITIVE CHANNEL YBIO"/>
    <property type="match status" value="1"/>
</dbReference>
<evidence type="ECO:0000259" key="10">
    <source>
        <dbReference type="Pfam" id="PF21082"/>
    </source>
</evidence>